<dbReference type="Proteomes" id="UP000501240">
    <property type="component" value="Chromosome"/>
</dbReference>
<evidence type="ECO:0000256" key="1">
    <source>
        <dbReference type="SAM" id="MobiDB-lite"/>
    </source>
</evidence>
<proteinExistence type="predicted"/>
<evidence type="ECO:0000313" key="2">
    <source>
        <dbReference type="EMBL" id="QKG20802.1"/>
    </source>
</evidence>
<evidence type="ECO:0000313" key="3">
    <source>
        <dbReference type="Proteomes" id="UP000501240"/>
    </source>
</evidence>
<organism evidence="2 3">
    <name type="scientific">Actinomadura verrucosospora</name>
    <dbReference type="NCBI Taxonomy" id="46165"/>
    <lineage>
        <taxon>Bacteria</taxon>
        <taxon>Bacillati</taxon>
        <taxon>Actinomycetota</taxon>
        <taxon>Actinomycetes</taxon>
        <taxon>Streptosporangiales</taxon>
        <taxon>Thermomonosporaceae</taxon>
        <taxon>Actinomadura</taxon>
    </lineage>
</organism>
<feature type="compositionally biased region" description="Polar residues" evidence="1">
    <location>
        <begin position="1"/>
        <end position="17"/>
    </location>
</feature>
<reference evidence="2 3" key="1">
    <citation type="submission" date="2020-05" db="EMBL/GenBank/DDBJ databases">
        <title>Actinomadura verrucosospora NRRL-B18236 (PFL_A860) Genome sequencing and assembly.</title>
        <authorList>
            <person name="Samborskyy M."/>
        </authorList>
    </citation>
    <scope>NUCLEOTIDE SEQUENCE [LARGE SCALE GENOMIC DNA]</scope>
    <source>
        <strain evidence="2 3">NRRL:B18236</strain>
    </source>
</reference>
<dbReference type="EMBL" id="CP053892">
    <property type="protein sequence ID" value="QKG20802.1"/>
    <property type="molecule type" value="Genomic_DNA"/>
</dbReference>
<keyword evidence="3" id="KW-1185">Reference proteome</keyword>
<gene>
    <name evidence="2" type="ORF">ACTIVE_2440</name>
</gene>
<dbReference type="AlphaFoldDB" id="A0A7D3ZKQ8"/>
<accession>A0A7D3ZKQ8</accession>
<sequence length="33" mass="3573">MATISQCDGENSPNMSASLGPVRIQRTLTHSRN</sequence>
<protein>
    <submittedName>
        <fullName evidence="2">Uncharacterized protein</fullName>
    </submittedName>
</protein>
<name>A0A7D3ZKQ8_ACTVE</name>
<feature type="region of interest" description="Disordered" evidence="1">
    <location>
        <begin position="1"/>
        <end position="33"/>
    </location>
</feature>